<evidence type="ECO:0000256" key="2">
    <source>
        <dbReference type="ARBA" id="ARBA00022598"/>
    </source>
</evidence>
<organism evidence="11 12">
    <name type="scientific">Geovibrio thiophilus</name>
    <dbReference type="NCBI Taxonomy" id="139438"/>
    <lineage>
        <taxon>Bacteria</taxon>
        <taxon>Pseudomonadati</taxon>
        <taxon>Deferribacterota</taxon>
        <taxon>Deferribacteres</taxon>
        <taxon>Deferribacterales</taxon>
        <taxon>Geovibrionaceae</taxon>
        <taxon>Geovibrio</taxon>
    </lineage>
</organism>
<evidence type="ECO:0000256" key="10">
    <source>
        <dbReference type="RuleBase" id="RU000520"/>
    </source>
</evidence>
<gene>
    <name evidence="8" type="primary">purA</name>
    <name evidence="11" type="ORF">EP073_01540</name>
</gene>
<dbReference type="SMART" id="SM00788">
    <property type="entry name" value="Adenylsucc_synt"/>
    <property type="match status" value="1"/>
</dbReference>
<dbReference type="PROSITE" id="PS01266">
    <property type="entry name" value="ADENYLOSUCCIN_SYN_1"/>
    <property type="match status" value="1"/>
</dbReference>
<feature type="binding site" evidence="8">
    <location>
        <position position="143"/>
    </location>
    <ligand>
        <name>IMP</name>
        <dbReference type="ChEBI" id="CHEBI:58053"/>
        <note>ligand shared between dimeric partners</note>
    </ligand>
</feature>
<dbReference type="Gene3D" id="1.10.300.10">
    <property type="entry name" value="Adenylosuccinate Synthetase, subunit A, domain 2"/>
    <property type="match status" value="1"/>
</dbReference>
<keyword evidence="12" id="KW-1185">Reference proteome</keyword>
<dbReference type="InterPro" id="IPR001114">
    <property type="entry name" value="Adenylosuccinate_synthetase"/>
</dbReference>
<dbReference type="PANTHER" id="PTHR11846">
    <property type="entry name" value="ADENYLOSUCCINATE SYNTHETASE"/>
    <property type="match status" value="1"/>
</dbReference>
<dbReference type="GO" id="GO:0046040">
    <property type="term" value="P:IMP metabolic process"/>
    <property type="evidence" value="ECO:0007669"/>
    <property type="project" value="TreeGrafter"/>
</dbReference>
<keyword evidence="3 8" id="KW-0479">Metal-binding</keyword>
<dbReference type="NCBIfam" id="NF002223">
    <property type="entry name" value="PRK01117.1"/>
    <property type="match status" value="1"/>
</dbReference>
<reference evidence="11 12" key="1">
    <citation type="submission" date="2019-01" db="EMBL/GenBank/DDBJ databases">
        <title>Geovibrio thiophilus DSM 11263, complete genome.</title>
        <authorList>
            <person name="Spring S."/>
            <person name="Bunk B."/>
            <person name="Sproer C."/>
        </authorList>
    </citation>
    <scope>NUCLEOTIDE SEQUENCE [LARGE SCALE GENOMIC DNA]</scope>
    <source>
        <strain evidence="11 12">DSM 11263</strain>
    </source>
</reference>
<feature type="binding site" evidence="8">
    <location>
        <begin position="299"/>
        <end position="305"/>
    </location>
    <ligand>
        <name>substrate</name>
    </ligand>
</feature>
<feature type="binding site" evidence="8">
    <location>
        <begin position="40"/>
        <end position="42"/>
    </location>
    <ligand>
        <name>GTP</name>
        <dbReference type="ChEBI" id="CHEBI:37565"/>
    </ligand>
</feature>
<dbReference type="HAMAP" id="MF_00011">
    <property type="entry name" value="Adenylosucc_synth"/>
    <property type="match status" value="1"/>
</dbReference>
<dbReference type="EMBL" id="CP035108">
    <property type="protein sequence ID" value="QAR32126.1"/>
    <property type="molecule type" value="Genomic_DNA"/>
</dbReference>
<evidence type="ECO:0000256" key="4">
    <source>
        <dbReference type="ARBA" id="ARBA00022741"/>
    </source>
</evidence>
<feature type="binding site" evidence="8">
    <location>
        <begin position="413"/>
        <end position="415"/>
    </location>
    <ligand>
        <name>GTP</name>
        <dbReference type="ChEBI" id="CHEBI:37565"/>
    </ligand>
</feature>
<dbReference type="PANTHER" id="PTHR11846:SF0">
    <property type="entry name" value="ADENYLOSUCCINATE SYNTHETASE"/>
    <property type="match status" value="1"/>
</dbReference>
<comment type="subunit">
    <text evidence="1 8">Homodimer.</text>
</comment>
<feature type="binding site" evidence="8">
    <location>
        <position position="40"/>
    </location>
    <ligand>
        <name>Mg(2+)</name>
        <dbReference type="ChEBI" id="CHEBI:18420"/>
    </ligand>
</feature>
<keyword evidence="8" id="KW-0963">Cytoplasm</keyword>
<dbReference type="InterPro" id="IPR042111">
    <property type="entry name" value="Adenylosuccinate_synth_dom3"/>
</dbReference>
<feature type="binding site" evidence="8">
    <location>
        <begin position="331"/>
        <end position="333"/>
    </location>
    <ligand>
        <name>GTP</name>
        <dbReference type="ChEBI" id="CHEBI:37565"/>
    </ligand>
</feature>
<dbReference type="GO" id="GO:0004019">
    <property type="term" value="F:adenylosuccinate synthase activity"/>
    <property type="evidence" value="ECO:0007669"/>
    <property type="project" value="UniProtKB-UniRule"/>
</dbReference>
<keyword evidence="4 8" id="KW-0547">Nucleotide-binding</keyword>
<feature type="binding site" description="in other chain" evidence="8">
    <location>
        <position position="224"/>
    </location>
    <ligand>
        <name>IMP</name>
        <dbReference type="ChEBI" id="CHEBI:58053"/>
        <note>ligand shared between dimeric partners</note>
    </ligand>
</feature>
<dbReference type="EC" id="6.3.4.4" evidence="8 10"/>
<dbReference type="KEGG" id="gtl:EP073_01540"/>
<comment type="catalytic activity">
    <reaction evidence="8 10">
        <text>IMP + L-aspartate + GTP = N(6)-(1,2-dicarboxyethyl)-AMP + GDP + phosphate + 2 H(+)</text>
        <dbReference type="Rhea" id="RHEA:15753"/>
        <dbReference type="ChEBI" id="CHEBI:15378"/>
        <dbReference type="ChEBI" id="CHEBI:29991"/>
        <dbReference type="ChEBI" id="CHEBI:37565"/>
        <dbReference type="ChEBI" id="CHEBI:43474"/>
        <dbReference type="ChEBI" id="CHEBI:57567"/>
        <dbReference type="ChEBI" id="CHEBI:58053"/>
        <dbReference type="ChEBI" id="CHEBI:58189"/>
        <dbReference type="EC" id="6.3.4.4"/>
    </reaction>
</comment>
<dbReference type="OrthoDB" id="9807553at2"/>
<dbReference type="InterPro" id="IPR042110">
    <property type="entry name" value="Adenylosuccinate_synth_dom2"/>
</dbReference>
<feature type="binding site" description="in other chain" evidence="8">
    <location>
        <begin position="38"/>
        <end position="41"/>
    </location>
    <ligand>
        <name>IMP</name>
        <dbReference type="ChEBI" id="CHEBI:58053"/>
        <note>ligand shared between dimeric partners</note>
    </ligand>
</feature>
<evidence type="ECO:0000256" key="3">
    <source>
        <dbReference type="ARBA" id="ARBA00022723"/>
    </source>
</evidence>
<evidence type="ECO:0000256" key="5">
    <source>
        <dbReference type="ARBA" id="ARBA00022755"/>
    </source>
</evidence>
<dbReference type="Proteomes" id="UP000287502">
    <property type="component" value="Chromosome"/>
</dbReference>
<feature type="binding site" evidence="8">
    <location>
        <begin position="12"/>
        <end position="18"/>
    </location>
    <ligand>
        <name>GTP</name>
        <dbReference type="ChEBI" id="CHEBI:37565"/>
    </ligand>
</feature>
<comment type="function">
    <text evidence="8">Plays an important role in the de novo pathway of purine nucleotide biosynthesis. Catalyzes the first committed step in the biosynthesis of AMP from IMP.</text>
</comment>
<feature type="binding site" evidence="8">
    <location>
        <position position="13"/>
    </location>
    <ligand>
        <name>Mg(2+)</name>
        <dbReference type="ChEBI" id="CHEBI:18420"/>
    </ligand>
</feature>
<evidence type="ECO:0000256" key="1">
    <source>
        <dbReference type="ARBA" id="ARBA00011738"/>
    </source>
</evidence>
<dbReference type="NCBIfam" id="TIGR00184">
    <property type="entry name" value="purA"/>
    <property type="match status" value="1"/>
</dbReference>
<feature type="binding site" evidence="8">
    <location>
        <position position="305"/>
    </location>
    <ligand>
        <name>GTP</name>
        <dbReference type="ChEBI" id="CHEBI:37565"/>
    </ligand>
</feature>
<dbReference type="FunFam" id="1.10.300.10:FF:000001">
    <property type="entry name" value="Adenylosuccinate synthetase"/>
    <property type="match status" value="1"/>
</dbReference>
<dbReference type="Pfam" id="PF00709">
    <property type="entry name" value="Adenylsucc_synt"/>
    <property type="match status" value="1"/>
</dbReference>
<evidence type="ECO:0000256" key="9">
    <source>
        <dbReference type="PROSITE-ProRule" id="PRU10134"/>
    </source>
</evidence>
<feature type="active site" description="Proton donor" evidence="8">
    <location>
        <position position="41"/>
    </location>
</feature>
<accession>A0A410JVB4</accession>
<dbReference type="Gene3D" id="3.40.440.10">
    <property type="entry name" value="Adenylosuccinate Synthetase, subunit A, domain 1"/>
    <property type="match status" value="1"/>
</dbReference>
<evidence type="ECO:0000313" key="12">
    <source>
        <dbReference type="Proteomes" id="UP000287502"/>
    </source>
</evidence>
<dbReference type="GO" id="GO:0044208">
    <property type="term" value="P:'de novo' AMP biosynthetic process"/>
    <property type="evidence" value="ECO:0007669"/>
    <property type="project" value="UniProtKB-UniRule"/>
</dbReference>
<feature type="binding site" description="in other chain" evidence="8">
    <location>
        <begin position="13"/>
        <end position="16"/>
    </location>
    <ligand>
        <name>IMP</name>
        <dbReference type="ChEBI" id="CHEBI:58053"/>
        <note>ligand shared between dimeric partners</note>
    </ligand>
</feature>
<evidence type="ECO:0000256" key="6">
    <source>
        <dbReference type="ARBA" id="ARBA00022842"/>
    </source>
</evidence>
<comment type="subcellular location">
    <subcellularLocation>
        <location evidence="8">Cytoplasm</location>
    </subcellularLocation>
</comment>
<dbReference type="RefSeq" id="WP_128465413.1">
    <property type="nucleotide sequence ID" value="NZ_CP035108.1"/>
</dbReference>
<keyword evidence="2 8" id="KW-0436">Ligase</keyword>
<dbReference type="GO" id="GO:0000287">
    <property type="term" value="F:magnesium ion binding"/>
    <property type="evidence" value="ECO:0007669"/>
    <property type="project" value="UniProtKB-UniRule"/>
</dbReference>
<evidence type="ECO:0000256" key="7">
    <source>
        <dbReference type="ARBA" id="ARBA00023134"/>
    </source>
</evidence>
<proteinExistence type="inferred from homology"/>
<keyword evidence="7 8" id="KW-0342">GTP-binding</keyword>
<sequence length="428" mass="47097">MSCTVVLGAQWGDEGKGKIVDILTEKADVVARYSGGHNAGHTVVIGGVKYVLHLIPSGIMHGEKINIIGNGVVIDPKALLDEMNDLKTKGVTFGKGFYISKRAHVIFPFHGIIDRLREEIKGSKKIGTTGRGIGPTYAEKAARNGIRICDLFDKEVFREKLEQNVKEANFLLEQKYSSDKLDVDAIYEEYLGYAEQIRPFIAETEYLLNELYDSGKKVMMEGAQGSLLDVDFGTYPFVTSSSSTAGGACTGTGLSPVKINKIVGVLKAYTTRVGGGPFPTELFDEDGERLRKVGNEYGATTGRPRRCGWQDLVAVKYGVIVNGITHIALTKLDVLTGMPKLKVCVGYKINGEVTAVFPPEIKNLETCEPVYEVFDGWNEDISKIQNYDELPKNAKAYLDFIKKFLGISYCLVSVGTDRKETMLIEDVF</sequence>
<dbReference type="SUPFAM" id="SSF52540">
    <property type="entry name" value="P-loop containing nucleoside triphosphate hydrolases"/>
    <property type="match status" value="1"/>
</dbReference>
<dbReference type="InterPro" id="IPR042109">
    <property type="entry name" value="Adenylosuccinate_synth_dom1"/>
</dbReference>
<dbReference type="PROSITE" id="PS00513">
    <property type="entry name" value="ADENYLOSUCCIN_SYN_2"/>
    <property type="match status" value="1"/>
</dbReference>
<dbReference type="AlphaFoldDB" id="A0A410JVB4"/>
<dbReference type="GO" id="GO:0005525">
    <property type="term" value="F:GTP binding"/>
    <property type="evidence" value="ECO:0007669"/>
    <property type="project" value="UniProtKB-UniRule"/>
</dbReference>
<evidence type="ECO:0000313" key="11">
    <source>
        <dbReference type="EMBL" id="QAR32126.1"/>
    </source>
</evidence>
<dbReference type="InterPro" id="IPR033128">
    <property type="entry name" value="Adenylosuccin_syn_Lys_AS"/>
</dbReference>
<keyword evidence="5 8" id="KW-0658">Purine biosynthesis</keyword>
<feature type="active site" description="Proton acceptor" evidence="8">
    <location>
        <position position="13"/>
    </location>
</feature>
<dbReference type="Gene3D" id="3.90.170.10">
    <property type="entry name" value="Adenylosuccinate Synthetase, subunit A, domain 3"/>
    <property type="match status" value="1"/>
</dbReference>
<evidence type="ECO:0000256" key="8">
    <source>
        <dbReference type="HAMAP-Rule" id="MF_00011"/>
    </source>
</evidence>
<comment type="similarity">
    <text evidence="8 10">Belongs to the adenylosuccinate synthetase family.</text>
</comment>
<protein>
    <recommendedName>
        <fullName evidence="8 10">Adenylosuccinate synthetase</fullName>
        <shortName evidence="8">AMPSase</shortName>
        <shortName evidence="8">AdSS</shortName>
        <ecNumber evidence="8 10">6.3.4.4</ecNumber>
    </recommendedName>
    <alternativeName>
        <fullName evidence="8">IMP--aspartate ligase</fullName>
    </alternativeName>
</protein>
<dbReference type="CDD" id="cd03108">
    <property type="entry name" value="AdSS"/>
    <property type="match status" value="1"/>
</dbReference>
<dbReference type="UniPathway" id="UPA00075">
    <property type="reaction ID" value="UER00335"/>
</dbReference>
<dbReference type="InterPro" id="IPR027417">
    <property type="entry name" value="P-loop_NTPase"/>
</dbReference>
<dbReference type="GO" id="GO:0005737">
    <property type="term" value="C:cytoplasm"/>
    <property type="evidence" value="ECO:0007669"/>
    <property type="project" value="UniProtKB-SubCell"/>
</dbReference>
<feature type="binding site" description="in other chain" evidence="8">
    <location>
        <position position="303"/>
    </location>
    <ligand>
        <name>IMP</name>
        <dbReference type="ChEBI" id="CHEBI:58053"/>
        <note>ligand shared between dimeric partners</note>
    </ligand>
</feature>
<feature type="active site" evidence="9">
    <location>
        <position position="140"/>
    </location>
</feature>
<comment type="cofactor">
    <cofactor evidence="8">
        <name>Mg(2+)</name>
        <dbReference type="ChEBI" id="CHEBI:18420"/>
    </cofactor>
    <text evidence="8">Binds 1 Mg(2+) ion per subunit.</text>
</comment>
<keyword evidence="6 8" id="KW-0460">Magnesium</keyword>
<dbReference type="FunFam" id="3.90.170.10:FF:000001">
    <property type="entry name" value="Adenylosuccinate synthetase"/>
    <property type="match status" value="1"/>
</dbReference>
<dbReference type="InterPro" id="IPR018220">
    <property type="entry name" value="Adenylosuccin_syn_GTP-bd"/>
</dbReference>
<feature type="binding site" description="in other chain" evidence="8">
    <location>
        <position position="129"/>
    </location>
    <ligand>
        <name>IMP</name>
        <dbReference type="ChEBI" id="CHEBI:58053"/>
        <note>ligand shared between dimeric partners</note>
    </ligand>
</feature>
<name>A0A410JVB4_9BACT</name>
<comment type="pathway">
    <text evidence="8 10">Purine metabolism; AMP biosynthesis via de novo pathway; AMP from IMP: step 1/2.</text>
</comment>
<feature type="binding site" description="in other chain" evidence="8">
    <location>
        <position position="239"/>
    </location>
    <ligand>
        <name>IMP</name>
        <dbReference type="ChEBI" id="CHEBI:58053"/>
        <note>ligand shared between dimeric partners</note>
    </ligand>
</feature>